<protein>
    <submittedName>
        <fullName evidence="2">Uncharacterized protein</fullName>
    </submittedName>
</protein>
<reference evidence="2 3" key="1">
    <citation type="submission" date="2017-06" db="EMBL/GenBank/DDBJ databases">
        <title>Celeribacter sp. TSPH2 complete genome sequence.</title>
        <authorList>
            <person name="Woo J.-H."/>
            <person name="Kim H.-S."/>
        </authorList>
    </citation>
    <scope>NUCLEOTIDE SEQUENCE [LARGE SCALE GENOMIC DNA]</scope>
    <source>
        <strain evidence="2 3">TSPH2</strain>
    </source>
</reference>
<accession>A0A291GCB0</accession>
<dbReference type="EMBL" id="CP022196">
    <property type="protein sequence ID" value="ATG47636.1"/>
    <property type="molecule type" value="Genomic_DNA"/>
</dbReference>
<dbReference type="InterPro" id="IPR010982">
    <property type="entry name" value="Lambda_DNA-bd_dom_sf"/>
</dbReference>
<dbReference type="OrthoDB" id="7861047at2"/>
<dbReference type="CDD" id="cd00093">
    <property type="entry name" value="HTH_XRE"/>
    <property type="match status" value="1"/>
</dbReference>
<organism evidence="2 3">
    <name type="scientific">Celeribacter ethanolicus</name>
    <dbReference type="NCBI Taxonomy" id="1758178"/>
    <lineage>
        <taxon>Bacteria</taxon>
        <taxon>Pseudomonadati</taxon>
        <taxon>Pseudomonadota</taxon>
        <taxon>Alphaproteobacteria</taxon>
        <taxon>Rhodobacterales</taxon>
        <taxon>Roseobacteraceae</taxon>
        <taxon>Celeribacter</taxon>
    </lineage>
</organism>
<dbReference type="AlphaFoldDB" id="A0A291GCB0"/>
<dbReference type="Proteomes" id="UP000217935">
    <property type="component" value="Chromosome"/>
</dbReference>
<dbReference type="KEGG" id="ceh:CEW89_08645"/>
<evidence type="ECO:0000256" key="1">
    <source>
        <dbReference type="SAM" id="MobiDB-lite"/>
    </source>
</evidence>
<keyword evidence="3" id="KW-1185">Reference proteome</keyword>
<evidence type="ECO:0000313" key="2">
    <source>
        <dbReference type="EMBL" id="ATG47636.1"/>
    </source>
</evidence>
<feature type="region of interest" description="Disordered" evidence="1">
    <location>
        <begin position="1"/>
        <end position="31"/>
    </location>
</feature>
<dbReference type="GO" id="GO:0003677">
    <property type="term" value="F:DNA binding"/>
    <property type="evidence" value="ECO:0007669"/>
    <property type="project" value="InterPro"/>
</dbReference>
<feature type="compositionally biased region" description="Basic residues" evidence="1">
    <location>
        <begin position="7"/>
        <end position="20"/>
    </location>
</feature>
<dbReference type="RefSeq" id="WP_096805621.1">
    <property type="nucleotide sequence ID" value="NZ_CP022196.1"/>
</dbReference>
<dbReference type="SUPFAM" id="SSF47413">
    <property type="entry name" value="lambda repressor-like DNA-binding domains"/>
    <property type="match status" value="1"/>
</dbReference>
<gene>
    <name evidence="2" type="ORF">CEW89_08645</name>
</gene>
<dbReference type="InterPro" id="IPR001387">
    <property type="entry name" value="Cro/C1-type_HTH"/>
</dbReference>
<feature type="compositionally biased region" description="Basic and acidic residues" evidence="1">
    <location>
        <begin position="21"/>
        <end position="31"/>
    </location>
</feature>
<dbReference type="Gene3D" id="1.10.260.40">
    <property type="entry name" value="lambda repressor-like DNA-binding domains"/>
    <property type="match status" value="1"/>
</dbReference>
<evidence type="ECO:0000313" key="3">
    <source>
        <dbReference type="Proteomes" id="UP000217935"/>
    </source>
</evidence>
<proteinExistence type="predicted"/>
<sequence length="219" mass="25870">MSSSHHQGWHTRRQRQKTRQKQREIWQQDATEARKKARRGLDLAAGLKAYRKFLGLTQARFGCEFGYSEKSIRDYEAGIRDVPGALISKILLRGDTELHSLFNVKPDPVPRHIKSAIFQRFLEATKYFQKKNLYDLFDAQEDIIEIGFELQHFGAIQDSVVRDRVEQAWQGIEAMYENGWPGYANLEWEEEALAKQIESERRRTLRQRRKNKKRTSQKF</sequence>
<name>A0A291GCB0_9RHOB</name>